<evidence type="ECO:0000256" key="4">
    <source>
        <dbReference type="ARBA" id="ARBA00022692"/>
    </source>
</evidence>
<evidence type="ECO:0000256" key="1">
    <source>
        <dbReference type="ARBA" id="ARBA00004141"/>
    </source>
</evidence>
<comment type="caution">
    <text evidence="14">The sequence shown here is derived from an EMBL/GenBank/DDBJ whole genome shotgun (WGS) entry which is preliminary data.</text>
</comment>
<dbReference type="PROSITE" id="PS50042">
    <property type="entry name" value="CNMP_BINDING_3"/>
    <property type="match status" value="1"/>
</dbReference>
<reference evidence="14 15" key="1">
    <citation type="submission" date="2016-04" db="EMBL/GenBank/DDBJ databases">
        <title>The genome of Intoshia linei affirms orthonectids as highly simplified spiralians.</title>
        <authorList>
            <person name="Mikhailov K.V."/>
            <person name="Slusarev G.S."/>
            <person name="Nikitin M.A."/>
            <person name="Logacheva M.D."/>
            <person name="Penin A."/>
            <person name="Aleoshin V."/>
            <person name="Panchin Y.V."/>
        </authorList>
    </citation>
    <scope>NUCLEOTIDE SEQUENCE [LARGE SCALE GENOMIC DNA]</scope>
    <source>
        <strain evidence="14">Intl2013</strain>
        <tissue evidence="14">Whole animal</tissue>
    </source>
</reference>
<evidence type="ECO:0000256" key="9">
    <source>
        <dbReference type="ARBA" id="ARBA00023065"/>
    </source>
</evidence>
<dbReference type="OrthoDB" id="415460at2759"/>
<feature type="transmembrane region" description="Helical" evidence="12">
    <location>
        <begin position="530"/>
        <end position="555"/>
    </location>
</feature>
<keyword evidence="8 12" id="KW-1133">Transmembrane helix</keyword>
<dbReference type="GO" id="GO:0034702">
    <property type="term" value="C:monoatomic ion channel complex"/>
    <property type="evidence" value="ECO:0007669"/>
    <property type="project" value="UniProtKB-KW"/>
</dbReference>
<dbReference type="InterPro" id="IPR000595">
    <property type="entry name" value="cNMP-bd_dom"/>
</dbReference>
<dbReference type="AlphaFoldDB" id="A0A177AXI4"/>
<keyword evidence="11" id="KW-0407">Ion channel</keyword>
<evidence type="ECO:0000256" key="7">
    <source>
        <dbReference type="ARBA" id="ARBA00022958"/>
    </source>
</evidence>
<evidence type="ECO:0000259" key="13">
    <source>
        <dbReference type="PROSITE" id="PS50042"/>
    </source>
</evidence>
<evidence type="ECO:0000313" key="15">
    <source>
        <dbReference type="Proteomes" id="UP000078046"/>
    </source>
</evidence>
<dbReference type="Gene3D" id="1.10.287.630">
    <property type="entry name" value="Helix hairpin bin"/>
    <property type="match status" value="1"/>
</dbReference>
<dbReference type="GO" id="GO:0005886">
    <property type="term" value="C:plasma membrane"/>
    <property type="evidence" value="ECO:0007669"/>
    <property type="project" value="TreeGrafter"/>
</dbReference>
<keyword evidence="6" id="KW-0851">Voltage-gated channel</keyword>
<dbReference type="EMBL" id="LWCA01000845">
    <property type="protein sequence ID" value="OAF66728.1"/>
    <property type="molecule type" value="Genomic_DNA"/>
</dbReference>
<organism evidence="14 15">
    <name type="scientific">Intoshia linei</name>
    <dbReference type="NCBI Taxonomy" id="1819745"/>
    <lineage>
        <taxon>Eukaryota</taxon>
        <taxon>Metazoa</taxon>
        <taxon>Spiralia</taxon>
        <taxon>Lophotrochozoa</taxon>
        <taxon>Mesozoa</taxon>
        <taxon>Orthonectida</taxon>
        <taxon>Rhopaluridae</taxon>
        <taxon>Intoshia</taxon>
    </lineage>
</organism>
<evidence type="ECO:0000256" key="3">
    <source>
        <dbReference type="ARBA" id="ARBA00022538"/>
    </source>
</evidence>
<keyword evidence="2" id="KW-0813">Transport</keyword>
<dbReference type="SUPFAM" id="SSF81324">
    <property type="entry name" value="Voltage-gated potassium channels"/>
    <property type="match status" value="2"/>
</dbReference>
<dbReference type="CDD" id="cd00038">
    <property type="entry name" value="CAP_ED"/>
    <property type="match status" value="1"/>
</dbReference>
<dbReference type="Gene3D" id="1.10.287.70">
    <property type="match status" value="2"/>
</dbReference>
<feature type="transmembrane region" description="Helical" evidence="12">
    <location>
        <begin position="21"/>
        <end position="40"/>
    </location>
</feature>
<dbReference type="InterPro" id="IPR050818">
    <property type="entry name" value="KCNH_animal-type"/>
</dbReference>
<keyword evidence="7" id="KW-0630">Potassium</keyword>
<evidence type="ECO:0000256" key="10">
    <source>
        <dbReference type="ARBA" id="ARBA00023136"/>
    </source>
</evidence>
<feature type="transmembrane region" description="Helical" evidence="12">
    <location>
        <begin position="612"/>
        <end position="630"/>
    </location>
</feature>
<feature type="transmembrane region" description="Helical" evidence="12">
    <location>
        <begin position="217"/>
        <end position="236"/>
    </location>
</feature>
<dbReference type="PANTHER" id="PTHR10217">
    <property type="entry name" value="VOLTAGE AND LIGAND GATED POTASSIUM CHANNEL"/>
    <property type="match status" value="1"/>
</dbReference>
<comment type="subcellular location">
    <subcellularLocation>
        <location evidence="1">Membrane</location>
        <topology evidence="1">Multi-pass membrane protein</topology>
    </subcellularLocation>
</comment>
<keyword evidence="10 12" id="KW-0472">Membrane</keyword>
<evidence type="ECO:0000256" key="5">
    <source>
        <dbReference type="ARBA" id="ARBA00022826"/>
    </source>
</evidence>
<dbReference type="InterPro" id="IPR018490">
    <property type="entry name" value="cNMP-bd_dom_sf"/>
</dbReference>
<dbReference type="Proteomes" id="UP000078046">
    <property type="component" value="Unassembled WGS sequence"/>
</dbReference>
<sequence>MIITLVLLTIIPIELSLIRNTGIFTINVIIDFLFLLLIIFTKFNMAYYNEENELIIHPIYTAKNYLNNNFISDFVSIIPFELFVLYNDDYGVNNYLLILVVFRYIRLLRFHKAIKSLKSIVKDNSNLLTHVLLIFYVLIFIHIITCFIIHNSCFFADQMNSENSQQICNYGSWISNKVVDLGINNNWSVYSLAMYWTTATVTTVGYGDIIGKLDNELIFSIILMILGTMFIGHIMANEASLIVNLDNERSEYCAKSLILKDFMTYHLFPKKLIKNALDYYIYVWKRSKYANYQSIFQGFPNSMMDDLALNLYRDNLKRISIFQNADECILKTLSKICSIEFYPKNEYIVENSHITENIYFIFRGSVQISRFKSDDKTLQIGEFFGKLSGRAFKKNLFSAMAMEDCDLFVLSQDKLHFIKDYIDMENFLNENCVNELSKQIIFIKSHIAYRDDGGILITDIRKIFYNYLTQPSVIIVDILPIINWEFLVCFYQYYHQLKILSYVKLVRIVRIFRVIATFKNLEQRVDVNTIYITIFKLTIYIAILAHVICCLWYWISCPVGECYPISWVNYHELESKGFRKFYAYSIALYWSFTTITTIGFGNIHAVNTTERLMSVFTMIMAKVVLTYVFSTLDSAISNNNVLHLNFTNKVFAIKNTLKNAKVDEELISLSLNHMEYKWNYIKNVSLVELISPLSYCIKCKFMSKYASKFMEKFKDNFKKICPNYSEGVYNQLSIMIEQNLFHKNQIITKIQDDIYAMYYIMDGETQKTDDNPSIMFCVYYFFLYHSKTHNNKKYDHLKILNSVNKGDIMGEIPYYGITEFSIPLIRT</sequence>
<evidence type="ECO:0000313" key="14">
    <source>
        <dbReference type="EMBL" id="OAF66728.1"/>
    </source>
</evidence>
<evidence type="ECO:0000256" key="11">
    <source>
        <dbReference type="ARBA" id="ARBA00023303"/>
    </source>
</evidence>
<dbReference type="Pfam" id="PF00027">
    <property type="entry name" value="cNMP_binding"/>
    <property type="match status" value="1"/>
</dbReference>
<dbReference type="InterPro" id="IPR014710">
    <property type="entry name" value="RmlC-like_jellyroll"/>
</dbReference>
<dbReference type="Pfam" id="PF00520">
    <property type="entry name" value="Ion_trans"/>
    <property type="match status" value="2"/>
</dbReference>
<feature type="transmembrane region" description="Helical" evidence="12">
    <location>
        <begin position="127"/>
        <end position="150"/>
    </location>
</feature>
<dbReference type="Gene3D" id="2.60.120.10">
    <property type="entry name" value="Jelly Rolls"/>
    <property type="match status" value="1"/>
</dbReference>
<evidence type="ECO:0000256" key="12">
    <source>
        <dbReference type="SAM" id="Phobius"/>
    </source>
</evidence>
<dbReference type="PANTHER" id="PTHR10217:SF548">
    <property type="entry name" value="GH12235P"/>
    <property type="match status" value="1"/>
</dbReference>
<protein>
    <recommendedName>
        <fullName evidence="13">Cyclic nucleotide-binding domain-containing protein</fullName>
    </recommendedName>
</protein>
<accession>A0A177AXI4</accession>
<keyword evidence="15" id="KW-1185">Reference proteome</keyword>
<keyword evidence="9" id="KW-0406">Ion transport</keyword>
<feature type="transmembrane region" description="Helical" evidence="12">
    <location>
        <begin position="471"/>
        <end position="493"/>
    </location>
</feature>
<dbReference type="PRINTS" id="PR01463">
    <property type="entry name" value="EAGCHANLFMLY"/>
</dbReference>
<keyword evidence="4 12" id="KW-0812">Transmembrane</keyword>
<keyword evidence="3" id="KW-0633">Potassium transport</keyword>
<dbReference type="GO" id="GO:0005242">
    <property type="term" value="F:inward rectifier potassium channel activity"/>
    <property type="evidence" value="ECO:0007669"/>
    <property type="project" value="TreeGrafter"/>
</dbReference>
<feature type="transmembrane region" description="Helical" evidence="12">
    <location>
        <begin position="581"/>
        <end position="600"/>
    </location>
</feature>
<feature type="domain" description="Cyclic nucleotide-binding" evidence="13">
    <location>
        <begin position="321"/>
        <end position="418"/>
    </location>
</feature>
<feature type="transmembrane region" description="Helical" evidence="12">
    <location>
        <begin position="90"/>
        <end position="106"/>
    </location>
</feature>
<proteinExistence type="predicted"/>
<dbReference type="InterPro" id="IPR005821">
    <property type="entry name" value="Ion_trans_dom"/>
</dbReference>
<dbReference type="SUPFAM" id="SSF51206">
    <property type="entry name" value="cAMP-binding domain-like"/>
    <property type="match status" value="2"/>
</dbReference>
<evidence type="ECO:0000256" key="6">
    <source>
        <dbReference type="ARBA" id="ARBA00022882"/>
    </source>
</evidence>
<evidence type="ECO:0000256" key="2">
    <source>
        <dbReference type="ARBA" id="ARBA00022448"/>
    </source>
</evidence>
<evidence type="ECO:0000256" key="8">
    <source>
        <dbReference type="ARBA" id="ARBA00022989"/>
    </source>
</evidence>
<name>A0A177AXI4_9BILA</name>
<dbReference type="InterPro" id="IPR003938">
    <property type="entry name" value="K_chnl_volt-dep_EAG/ELK/ERG"/>
</dbReference>
<keyword evidence="5" id="KW-0631">Potassium channel</keyword>
<dbReference type="GO" id="GO:0042391">
    <property type="term" value="P:regulation of membrane potential"/>
    <property type="evidence" value="ECO:0007669"/>
    <property type="project" value="TreeGrafter"/>
</dbReference>
<gene>
    <name evidence="14" type="ORF">A3Q56_05554</name>
</gene>